<evidence type="ECO:0000256" key="2">
    <source>
        <dbReference type="SAM" id="SignalP"/>
    </source>
</evidence>
<feature type="transmembrane region" description="Helical" evidence="1">
    <location>
        <begin position="68"/>
        <end position="90"/>
    </location>
</feature>
<dbReference type="EMBL" id="JBBBZM010000007">
    <property type="protein sequence ID" value="KAL0639868.1"/>
    <property type="molecule type" value="Genomic_DNA"/>
</dbReference>
<accession>A0ABR3GVA5</accession>
<evidence type="ECO:0000313" key="3">
    <source>
        <dbReference type="EMBL" id="KAL0639868.1"/>
    </source>
</evidence>
<sequence length="352" mass="38091">MQLFRSSAPVALSVLVLLSNFLCVTNAFPLSNSLNPRDVLCAQEQLSPSTALPVAEASHKSPFSTTTLIIIVSVGGGVALIFILIGTWACHRKRQQGRALLAAYESPDREPYEAISLKTKKSTASFISTAPPRTPTDTFSVPQHAATPPPLYRGDEKQQFPRFPPSILQVSETTPSRAVFPVEVLASPRTSSLPPYSPHQSAFTPYSPQRGAPLEVKTAFSPVQPGHSPVQPGLAFTPQPEPVKVAYTQPTPVQQTFSPVQPAFSPVQQPVQQPVFSPAQSTFSLAQPYTPVRPLFSPVQSEFSFATHGTTPVCSPPVSPHTARMAKEDMFLPVDVYTPPPPPPQQTYPMAY</sequence>
<proteinExistence type="predicted"/>
<keyword evidence="1" id="KW-0812">Transmembrane</keyword>
<keyword evidence="1" id="KW-0472">Membrane</keyword>
<name>A0ABR3GVA5_9PEZI</name>
<keyword evidence="1" id="KW-1133">Transmembrane helix</keyword>
<evidence type="ECO:0000313" key="4">
    <source>
        <dbReference type="Proteomes" id="UP001447188"/>
    </source>
</evidence>
<reference evidence="3 4" key="1">
    <citation type="submission" date="2024-02" db="EMBL/GenBank/DDBJ databases">
        <title>Discinaceae phylogenomics.</title>
        <authorList>
            <person name="Dirks A.C."/>
            <person name="James T.Y."/>
        </authorList>
    </citation>
    <scope>NUCLEOTIDE SEQUENCE [LARGE SCALE GENOMIC DNA]</scope>
    <source>
        <strain evidence="3 4">ACD0624</strain>
    </source>
</reference>
<keyword evidence="2" id="KW-0732">Signal</keyword>
<gene>
    <name evidence="3" type="ORF">Q9L58_000959</name>
</gene>
<evidence type="ECO:0000256" key="1">
    <source>
        <dbReference type="SAM" id="Phobius"/>
    </source>
</evidence>
<comment type="caution">
    <text evidence="3">The sequence shown here is derived from an EMBL/GenBank/DDBJ whole genome shotgun (WGS) entry which is preliminary data.</text>
</comment>
<feature type="signal peptide" evidence="2">
    <location>
        <begin position="1"/>
        <end position="27"/>
    </location>
</feature>
<protein>
    <submittedName>
        <fullName evidence="3">Uncharacterized protein</fullName>
    </submittedName>
</protein>
<keyword evidence="4" id="KW-1185">Reference proteome</keyword>
<feature type="chain" id="PRO_5047207970" evidence="2">
    <location>
        <begin position="28"/>
        <end position="352"/>
    </location>
</feature>
<dbReference type="Proteomes" id="UP001447188">
    <property type="component" value="Unassembled WGS sequence"/>
</dbReference>
<organism evidence="3 4">
    <name type="scientific">Discina gigas</name>
    <dbReference type="NCBI Taxonomy" id="1032678"/>
    <lineage>
        <taxon>Eukaryota</taxon>
        <taxon>Fungi</taxon>
        <taxon>Dikarya</taxon>
        <taxon>Ascomycota</taxon>
        <taxon>Pezizomycotina</taxon>
        <taxon>Pezizomycetes</taxon>
        <taxon>Pezizales</taxon>
        <taxon>Discinaceae</taxon>
        <taxon>Discina</taxon>
    </lineage>
</organism>